<dbReference type="EMBL" id="CAJVPQ010016516">
    <property type="protein sequence ID" value="CAG8745861.1"/>
    <property type="molecule type" value="Genomic_DNA"/>
</dbReference>
<sequence length="54" mass="6338">LASILIDFEYYELEAIRLPVLIIFAFPSFVIFDLLTLQETENFLRNSFELAIII</sequence>
<feature type="non-terminal residue" evidence="2">
    <location>
        <position position="54"/>
    </location>
</feature>
<accession>A0A9N9IPF5</accession>
<keyword evidence="1" id="KW-1133">Transmembrane helix</keyword>
<keyword evidence="1" id="KW-0812">Transmembrane</keyword>
<dbReference type="AlphaFoldDB" id="A0A9N9IPF5"/>
<proteinExistence type="predicted"/>
<comment type="caution">
    <text evidence="2">The sequence shown here is derived from an EMBL/GenBank/DDBJ whole genome shotgun (WGS) entry which is preliminary data.</text>
</comment>
<dbReference type="Proteomes" id="UP000789570">
    <property type="component" value="Unassembled WGS sequence"/>
</dbReference>
<reference evidence="2" key="1">
    <citation type="submission" date="2021-06" db="EMBL/GenBank/DDBJ databases">
        <authorList>
            <person name="Kallberg Y."/>
            <person name="Tangrot J."/>
            <person name="Rosling A."/>
        </authorList>
    </citation>
    <scope>NUCLEOTIDE SEQUENCE</scope>
    <source>
        <strain evidence="2">UK204</strain>
    </source>
</reference>
<feature type="transmembrane region" description="Helical" evidence="1">
    <location>
        <begin position="15"/>
        <end position="35"/>
    </location>
</feature>
<organism evidence="2 3">
    <name type="scientific">Funneliformis caledonium</name>
    <dbReference type="NCBI Taxonomy" id="1117310"/>
    <lineage>
        <taxon>Eukaryota</taxon>
        <taxon>Fungi</taxon>
        <taxon>Fungi incertae sedis</taxon>
        <taxon>Mucoromycota</taxon>
        <taxon>Glomeromycotina</taxon>
        <taxon>Glomeromycetes</taxon>
        <taxon>Glomerales</taxon>
        <taxon>Glomeraceae</taxon>
        <taxon>Funneliformis</taxon>
    </lineage>
</organism>
<keyword evidence="1" id="KW-0472">Membrane</keyword>
<name>A0A9N9IPF5_9GLOM</name>
<evidence type="ECO:0000256" key="1">
    <source>
        <dbReference type="SAM" id="Phobius"/>
    </source>
</evidence>
<protein>
    <submittedName>
        <fullName evidence="2">3649_t:CDS:1</fullName>
    </submittedName>
</protein>
<evidence type="ECO:0000313" key="3">
    <source>
        <dbReference type="Proteomes" id="UP000789570"/>
    </source>
</evidence>
<keyword evidence="3" id="KW-1185">Reference proteome</keyword>
<gene>
    <name evidence="2" type="ORF">FCALED_LOCUS15952</name>
</gene>
<feature type="non-terminal residue" evidence="2">
    <location>
        <position position="1"/>
    </location>
</feature>
<evidence type="ECO:0000313" key="2">
    <source>
        <dbReference type="EMBL" id="CAG8745861.1"/>
    </source>
</evidence>